<evidence type="ECO:0000313" key="1">
    <source>
        <dbReference type="EMBL" id="KAK2029325.1"/>
    </source>
</evidence>
<reference evidence="1" key="1">
    <citation type="submission" date="2021-06" db="EMBL/GenBank/DDBJ databases">
        <title>Comparative genomics, transcriptomics and evolutionary studies reveal genomic signatures of adaptation to plant cell wall in hemibiotrophic fungi.</title>
        <authorList>
            <consortium name="DOE Joint Genome Institute"/>
            <person name="Baroncelli R."/>
            <person name="Diaz J.F."/>
            <person name="Benocci T."/>
            <person name="Peng M."/>
            <person name="Battaglia E."/>
            <person name="Haridas S."/>
            <person name="Andreopoulos W."/>
            <person name="Labutti K."/>
            <person name="Pangilinan J."/>
            <person name="Floch G.L."/>
            <person name="Makela M.R."/>
            <person name="Henrissat B."/>
            <person name="Grigoriev I.V."/>
            <person name="Crouch J.A."/>
            <person name="De Vries R.P."/>
            <person name="Sukno S.A."/>
            <person name="Thon M.R."/>
        </authorList>
    </citation>
    <scope>NUCLEOTIDE SEQUENCE</scope>
    <source>
        <strain evidence="1">MAFF235873</strain>
    </source>
</reference>
<sequence length="88" mass="9310">MLVSWTPVFGTFSSAWGESRRSPSRLPWVLALGTRRCSPGGPPFAPANVSTAPEGTTGLPYRAFPETSGPSSAVAGFFVTSQPNPRWA</sequence>
<gene>
    <name evidence="1" type="ORF">LX32DRAFT_361504</name>
</gene>
<organism evidence="1 2">
    <name type="scientific">Colletotrichum zoysiae</name>
    <dbReference type="NCBI Taxonomy" id="1216348"/>
    <lineage>
        <taxon>Eukaryota</taxon>
        <taxon>Fungi</taxon>
        <taxon>Dikarya</taxon>
        <taxon>Ascomycota</taxon>
        <taxon>Pezizomycotina</taxon>
        <taxon>Sordariomycetes</taxon>
        <taxon>Hypocreomycetidae</taxon>
        <taxon>Glomerellales</taxon>
        <taxon>Glomerellaceae</taxon>
        <taxon>Colletotrichum</taxon>
        <taxon>Colletotrichum graminicola species complex</taxon>
    </lineage>
</organism>
<comment type="caution">
    <text evidence="1">The sequence shown here is derived from an EMBL/GenBank/DDBJ whole genome shotgun (WGS) entry which is preliminary data.</text>
</comment>
<dbReference type="Proteomes" id="UP001232148">
    <property type="component" value="Unassembled WGS sequence"/>
</dbReference>
<name>A0AAD9M575_9PEZI</name>
<dbReference type="AlphaFoldDB" id="A0AAD9M575"/>
<keyword evidence="2" id="KW-1185">Reference proteome</keyword>
<accession>A0AAD9M575</accession>
<protein>
    <submittedName>
        <fullName evidence="1">Uncharacterized protein</fullName>
    </submittedName>
</protein>
<evidence type="ECO:0000313" key="2">
    <source>
        <dbReference type="Proteomes" id="UP001232148"/>
    </source>
</evidence>
<proteinExistence type="predicted"/>
<dbReference type="EMBL" id="MU842865">
    <property type="protein sequence ID" value="KAK2029325.1"/>
    <property type="molecule type" value="Genomic_DNA"/>
</dbReference>